<organism evidence="3 4">
    <name type="scientific">Funneliformis mosseae</name>
    <name type="common">Endomycorrhizal fungus</name>
    <name type="synonym">Glomus mosseae</name>
    <dbReference type="NCBI Taxonomy" id="27381"/>
    <lineage>
        <taxon>Eukaryota</taxon>
        <taxon>Fungi</taxon>
        <taxon>Fungi incertae sedis</taxon>
        <taxon>Mucoromycota</taxon>
        <taxon>Glomeromycotina</taxon>
        <taxon>Glomeromycetes</taxon>
        <taxon>Glomerales</taxon>
        <taxon>Glomeraceae</taxon>
        <taxon>Funneliformis</taxon>
    </lineage>
</organism>
<dbReference type="PANTHER" id="PTHR15600:SF42">
    <property type="entry name" value="SACSIN"/>
    <property type="match status" value="1"/>
</dbReference>
<reference evidence="3" key="1">
    <citation type="submission" date="2021-06" db="EMBL/GenBank/DDBJ databases">
        <authorList>
            <person name="Kallberg Y."/>
            <person name="Tangrot J."/>
            <person name="Rosling A."/>
        </authorList>
    </citation>
    <scope>NUCLEOTIDE SEQUENCE</scope>
    <source>
        <strain evidence="3">87-6 pot B 2015</strain>
    </source>
</reference>
<evidence type="ECO:0000313" key="3">
    <source>
        <dbReference type="EMBL" id="CAG8521190.1"/>
    </source>
</evidence>
<dbReference type="GO" id="GO:0030544">
    <property type="term" value="F:Hsp70 protein binding"/>
    <property type="evidence" value="ECO:0007669"/>
    <property type="project" value="TreeGrafter"/>
</dbReference>
<proteinExistence type="predicted"/>
<accession>A0A9N9FAK2</accession>
<dbReference type="NCBIfam" id="NF047352">
    <property type="entry name" value="P_loop_sacsin"/>
    <property type="match status" value="1"/>
</dbReference>
<evidence type="ECO:0000259" key="2">
    <source>
        <dbReference type="Pfam" id="PF25794"/>
    </source>
</evidence>
<dbReference type="SUPFAM" id="SSF55874">
    <property type="entry name" value="ATPase domain of HSP90 chaperone/DNA topoisomerase II/histidine kinase"/>
    <property type="match status" value="1"/>
</dbReference>
<evidence type="ECO:0000313" key="4">
    <source>
        <dbReference type="Proteomes" id="UP000789375"/>
    </source>
</evidence>
<feature type="region of interest" description="Disordered" evidence="1">
    <location>
        <begin position="1"/>
        <end position="21"/>
    </location>
</feature>
<comment type="caution">
    <text evidence="3">The sequence shown here is derived from an EMBL/GenBank/DDBJ whole genome shotgun (WGS) entry which is preliminary data.</text>
</comment>
<evidence type="ECO:0000256" key="1">
    <source>
        <dbReference type="SAM" id="MobiDB-lite"/>
    </source>
</evidence>
<dbReference type="Pfam" id="PF25794">
    <property type="entry name" value="SACS"/>
    <property type="match status" value="1"/>
</dbReference>
<dbReference type="PANTHER" id="PTHR15600">
    <property type="entry name" value="SACSIN"/>
    <property type="match status" value="1"/>
</dbReference>
<sequence length="1285" mass="149478">MANNIRDSGRAKGRPFKPREPYTQRLRKILEEYPDGSQILREILQNSDDAKSSHQIFILDHNTYSSNKLFEPELNGYSRTNLKLDRYQGPALLALNNTIFEERDFQSLLKLADSEKRDQFDKIGVMGVGFNSIYHITDSPSFITGDKYVILDPHEWYFSGGVQFDFVDDNLAQMYPDQFAPFVIPSVNISYNRTYEGTIFRYPLRTKQDSIDSDISKKVYSPQEILDTFYNFYKNESTNSILFLKYIEKITFFELKQGAAEPNFLFTIELTNANEVREQRRLIAENIVPMMNSLTSKEQSKKELVTSYVASFGRQRGNSDIPDENCSWLILNYLDDLQETEKHFKNKFEKNIADYKFVPNVGLAVNLNDLNAVGRLFCFLPLPISMPFSISVNGYFAVSTNRRSLWTVADNEDLAADAIARLKVSWNQYLFENVLPKAWVRFLRELPYKVPKIQSGDMYKFWPICTQDTGSMSNFCKDLLKNVIENLDVKDKVFEGPSLTNSVGTVSTFSVSSYEASVFEGSEFYWLSLSNGFFDGSSNDVSKIIQKIGFPVISTPLTHHSIIDFIKTSKLEHSLTLLSPYNVRDYLKKNIDRWQDKMSRSDVLQVFKYVFTDKNFDKLEGFKIIPLANETLGTLTKYSDSYIYIGPYDNSTVNKNDEFYVFKDHLNRFVDKNIDPGLYKSFYSMTASTWNLNIKVLDALDVIEMIKFTLKSENVDSEEMQISKHYSWIQKLWENLNYRRWDLKEFENVHLIPTSHNTLRKLKTPKKVFLNHSTTYLNTIFEKFGAVFVESRFEKIAELPELSPYIIKPDDMILVLKSFQADTSYPNNLNHKLQVNEATALLDHLSNYFRVNYKNRHLSKFEEVNEVIEVIKHLPIFTEVDNTSKISLLPDLSENETKWFLLPRYEENTYGRIICPSDKGRFLNSSSQNLRYILEDMIKIPRLDSDDYWLNYVIPFLESQRPADRDVVIDKLFEHDNLKSSLMNISFVPIGTFGMSKNLQLPINVRLVKPSDLFDPEEKALVDLFFEDEQFFPTGNYGISKELPSKKFLLNLRLLGMKSILSSNDVVSRIQTIVARKQNSKFHVNSIRIHALKLFKYLDDNWSKLTENDDQEFLNAILENEWIPTIDKAGKEIFSKPQDCYCQKVKYLVCFVAPIFEFNAKNEEFSSLLKWNTYPEATKVLKQLELCYDCTPSERPPNFKEVCNAIYEYMNKMFRASDGVFELVKESLENKPWILCGKTFYCADQIVFKLPHQSNLNSNDFLIVEFPAEYPNKLEPFFKAMGVRD</sequence>
<keyword evidence="4" id="KW-1185">Reference proteome</keyword>
<dbReference type="InterPro" id="IPR036890">
    <property type="entry name" value="HATPase_C_sf"/>
</dbReference>
<dbReference type="InterPro" id="IPR058210">
    <property type="entry name" value="SACS/Nov_dom"/>
</dbReference>
<feature type="domain" description="Sacsin/Nov" evidence="2">
    <location>
        <begin position="19"/>
        <end position="264"/>
    </location>
</feature>
<gene>
    <name evidence="3" type="ORF">FMOSSE_LOCUS5040</name>
</gene>
<dbReference type="Gene3D" id="3.30.565.10">
    <property type="entry name" value="Histidine kinase-like ATPase, C-terminal domain"/>
    <property type="match status" value="1"/>
</dbReference>
<feature type="non-terminal residue" evidence="3">
    <location>
        <position position="1285"/>
    </location>
</feature>
<name>A0A9N9FAK2_FUNMO</name>
<protein>
    <submittedName>
        <fullName evidence="3">7117_t:CDS:1</fullName>
    </submittedName>
</protein>
<dbReference type="EMBL" id="CAJVPP010000905">
    <property type="protein sequence ID" value="CAG8521190.1"/>
    <property type="molecule type" value="Genomic_DNA"/>
</dbReference>
<dbReference type="InterPro" id="IPR052972">
    <property type="entry name" value="Sacsin_chaperone_reg"/>
</dbReference>
<dbReference type="Proteomes" id="UP000789375">
    <property type="component" value="Unassembled WGS sequence"/>
</dbReference>